<proteinExistence type="predicted"/>
<reference evidence="2" key="1">
    <citation type="journal article" date="2022" name="Int. J. Mol. Sci.">
        <title>Draft Genome of Tanacetum Coccineum: Genomic Comparison of Closely Related Tanacetum-Family Plants.</title>
        <authorList>
            <person name="Yamashiro T."/>
            <person name="Shiraishi A."/>
            <person name="Nakayama K."/>
            <person name="Satake H."/>
        </authorList>
    </citation>
    <scope>NUCLEOTIDE SEQUENCE</scope>
</reference>
<protein>
    <submittedName>
        <fullName evidence="2">ALP1-like protein</fullName>
    </submittedName>
</protein>
<dbReference type="PANTHER" id="PTHR45023">
    <property type="match status" value="1"/>
</dbReference>
<accession>A0ABQ5ABJ4</accession>
<dbReference type="PANTHER" id="PTHR45023:SF4">
    <property type="entry name" value="GLYCINE-RICH PROTEIN-RELATED"/>
    <property type="match status" value="1"/>
</dbReference>
<evidence type="ECO:0000256" key="1">
    <source>
        <dbReference type="SAM" id="MobiDB-lite"/>
    </source>
</evidence>
<sequence length="242" mass="27548">MGGSSSQPRTVPAMSPINAFLIEDLYTPEFSESLQENTGYWQEPNPHEYPTIEEEIMLAKGWVAIFENSEHGNARKKDGFWGEVLVYIVTKRKRTAESGAGDEDYVQRVMIHYQAETGLPFKFRHCWDVLKDSLKWKEIALLNFNTGFEGGSKRHKSSGSSSFNTESEDASINLNTNVVDEDEDQKEEGGPQCLETERLQLRSINNTRRIGSISAIDHLTGDQRMAMDEAREKIKAKYNLQY</sequence>
<evidence type="ECO:0000313" key="3">
    <source>
        <dbReference type="Proteomes" id="UP001151760"/>
    </source>
</evidence>
<evidence type="ECO:0000313" key="2">
    <source>
        <dbReference type="EMBL" id="GJS98373.1"/>
    </source>
</evidence>
<reference evidence="2" key="2">
    <citation type="submission" date="2022-01" db="EMBL/GenBank/DDBJ databases">
        <authorList>
            <person name="Yamashiro T."/>
            <person name="Shiraishi A."/>
            <person name="Satake H."/>
            <person name="Nakayama K."/>
        </authorList>
    </citation>
    <scope>NUCLEOTIDE SEQUENCE</scope>
</reference>
<dbReference type="EMBL" id="BQNB010012039">
    <property type="protein sequence ID" value="GJS98373.1"/>
    <property type="molecule type" value="Genomic_DNA"/>
</dbReference>
<keyword evidence="3" id="KW-1185">Reference proteome</keyword>
<dbReference type="Proteomes" id="UP001151760">
    <property type="component" value="Unassembled WGS sequence"/>
</dbReference>
<comment type="caution">
    <text evidence="2">The sequence shown here is derived from an EMBL/GenBank/DDBJ whole genome shotgun (WGS) entry which is preliminary data.</text>
</comment>
<name>A0ABQ5ABJ4_9ASTR</name>
<feature type="region of interest" description="Disordered" evidence="1">
    <location>
        <begin position="150"/>
        <end position="172"/>
    </location>
</feature>
<gene>
    <name evidence="2" type="ORF">Tco_0819543</name>
</gene>
<organism evidence="2 3">
    <name type="scientific">Tanacetum coccineum</name>
    <dbReference type="NCBI Taxonomy" id="301880"/>
    <lineage>
        <taxon>Eukaryota</taxon>
        <taxon>Viridiplantae</taxon>
        <taxon>Streptophyta</taxon>
        <taxon>Embryophyta</taxon>
        <taxon>Tracheophyta</taxon>
        <taxon>Spermatophyta</taxon>
        <taxon>Magnoliopsida</taxon>
        <taxon>eudicotyledons</taxon>
        <taxon>Gunneridae</taxon>
        <taxon>Pentapetalae</taxon>
        <taxon>asterids</taxon>
        <taxon>campanulids</taxon>
        <taxon>Asterales</taxon>
        <taxon>Asteraceae</taxon>
        <taxon>Asteroideae</taxon>
        <taxon>Anthemideae</taxon>
        <taxon>Anthemidinae</taxon>
        <taxon>Tanacetum</taxon>
    </lineage>
</organism>